<evidence type="ECO:0000256" key="2">
    <source>
        <dbReference type="SAM" id="Coils"/>
    </source>
</evidence>
<dbReference type="EMBL" id="CP036287">
    <property type="protein sequence ID" value="QDU66661.1"/>
    <property type="molecule type" value="Genomic_DNA"/>
</dbReference>
<dbReference type="GO" id="GO:0009306">
    <property type="term" value="P:protein secretion"/>
    <property type="evidence" value="ECO:0007669"/>
    <property type="project" value="InterPro"/>
</dbReference>
<dbReference type="InterPro" id="IPR051808">
    <property type="entry name" value="Type_IV_pilus_biogenesis"/>
</dbReference>
<keyword evidence="2" id="KW-0175">Coiled coil</keyword>
<dbReference type="KEGG" id="pbap:Pla133_17370"/>
<comment type="similarity">
    <text evidence="1">Belongs to the bacterial secretin family.</text>
</comment>
<evidence type="ECO:0000313" key="7">
    <source>
        <dbReference type="Proteomes" id="UP000316921"/>
    </source>
</evidence>
<feature type="domain" description="Type II/III secretion system secretin-like" evidence="5">
    <location>
        <begin position="702"/>
        <end position="878"/>
    </location>
</feature>
<keyword evidence="4" id="KW-0732">Signal</keyword>
<feature type="compositionally biased region" description="Low complexity" evidence="3">
    <location>
        <begin position="49"/>
        <end position="64"/>
    </location>
</feature>
<evidence type="ECO:0000256" key="3">
    <source>
        <dbReference type="SAM" id="MobiDB-lite"/>
    </source>
</evidence>
<dbReference type="PANTHER" id="PTHR30604">
    <property type="entry name" value="PROTEIN TRANSPORT PROTEIN HOFQ"/>
    <property type="match status" value="1"/>
</dbReference>
<dbReference type="Proteomes" id="UP000316921">
    <property type="component" value="Chromosome"/>
</dbReference>
<sequence precursor="true">MREPMRKVAFALSLSALTLASCNAVGTPDGGSTNSDGTDIEATDSNGPAEGAETADAGATDASAGSGGMSQDGYLDKEIGQIALRDQKRAIIAEELLLTARDKRSRLRFDEAAEALESALLLTPDNQEIREELLEVKQLLGDTQGVASAATDDLETRWNLKQQELRAKAETALENGQRELARGNYDAAINEFVLAREHARFAPVEMADDGIAERAESLLAQARTARTDAAESARAKAEEQTAALLRQEREAEDARRANRVNAVLEQAIGAFDAGAYDTSIELADRVLQEDPRNDRAIELRDAAFQAGRKEVRESYIERKREQFQRWEQEIRALRIADTEIIGLPDAEFWAKISETRGQATLSGGSQTSAADVALRANLAQRSIPGLVVQDEESLSAVISNLRAITGLALVVDAAAEEAAYDEGVIFDLRLENPMSVDKVLNLITDLAGEQVTWTVRHEAVLVTTIEKAQGDHVPQVHDVQDILFALTNFLSPRLERLRLFEDIEDDDGGGPFGGLTEGQTLMEPDTLEGLVRENVAIGTWDNDGVSLQVLDTGYLVAVHTNEVQAEVRQFLDDLRKFNSSLVTIESKFLTVADNFIQEIGVEWRGLDNPGDPFTDLDDVTNGLDDNANAGFDNGGGGVNVSNAAGPPSAGFFYDDGGDGDFKGSTSNIFGTSLGKALSTVGGMTTQWTVLDDAQLSFILRMIEKDEQVEVVNDQTLSVFNTQRSYVSVINQRAYIQDFDVEVATAQAIADPVINVLIEGVVLEVRPTITQDRKYIRMEIRPTVAEVVSLTTFSTNLGGTVGQPVEFELPELEVQHIATTAVIPDGGSILLGGLSRVRNIERRAEVPWLAKIPIVGFFFKEEGYSDEKESLMILLKAWITDVQEEIARLERR</sequence>
<dbReference type="Pfam" id="PF00263">
    <property type="entry name" value="Secretin"/>
    <property type="match status" value="1"/>
</dbReference>
<feature type="signal peptide" evidence="4">
    <location>
        <begin position="1"/>
        <end position="26"/>
    </location>
</feature>
<evidence type="ECO:0000256" key="1">
    <source>
        <dbReference type="RuleBase" id="RU004003"/>
    </source>
</evidence>
<dbReference type="InterPro" id="IPR004846">
    <property type="entry name" value="T2SS/T3SS_dom"/>
</dbReference>
<reference evidence="6 7" key="1">
    <citation type="submission" date="2019-02" db="EMBL/GenBank/DDBJ databases">
        <title>Deep-cultivation of Planctomycetes and their phenomic and genomic characterization uncovers novel biology.</title>
        <authorList>
            <person name="Wiegand S."/>
            <person name="Jogler M."/>
            <person name="Boedeker C."/>
            <person name="Pinto D."/>
            <person name="Vollmers J."/>
            <person name="Rivas-Marin E."/>
            <person name="Kohn T."/>
            <person name="Peeters S.H."/>
            <person name="Heuer A."/>
            <person name="Rast P."/>
            <person name="Oberbeckmann S."/>
            <person name="Bunk B."/>
            <person name="Jeske O."/>
            <person name="Meyerdierks A."/>
            <person name="Storesund J.E."/>
            <person name="Kallscheuer N."/>
            <person name="Luecker S."/>
            <person name="Lage O.M."/>
            <person name="Pohl T."/>
            <person name="Merkel B.J."/>
            <person name="Hornburger P."/>
            <person name="Mueller R.-W."/>
            <person name="Bruemmer F."/>
            <person name="Labrenz M."/>
            <person name="Spormann A.M."/>
            <person name="Op den Camp H."/>
            <person name="Overmann J."/>
            <person name="Amann R."/>
            <person name="Jetten M.S.M."/>
            <person name="Mascher T."/>
            <person name="Medema M.H."/>
            <person name="Devos D.P."/>
            <person name="Kaster A.-K."/>
            <person name="Ovreas L."/>
            <person name="Rohde M."/>
            <person name="Galperin M.Y."/>
            <person name="Jogler C."/>
        </authorList>
    </citation>
    <scope>NUCLEOTIDE SEQUENCE [LARGE SCALE GENOMIC DNA]</scope>
    <source>
        <strain evidence="6 7">Pla133</strain>
    </source>
</reference>
<dbReference type="AlphaFoldDB" id="A0A518BI56"/>
<feature type="chain" id="PRO_5021798434" evidence="4">
    <location>
        <begin position="27"/>
        <end position="891"/>
    </location>
</feature>
<organism evidence="6 7">
    <name type="scientific">Engelhardtia mirabilis</name>
    <dbReference type="NCBI Taxonomy" id="2528011"/>
    <lineage>
        <taxon>Bacteria</taxon>
        <taxon>Pseudomonadati</taxon>
        <taxon>Planctomycetota</taxon>
        <taxon>Planctomycetia</taxon>
        <taxon>Planctomycetia incertae sedis</taxon>
        <taxon>Engelhardtia</taxon>
    </lineage>
</organism>
<dbReference type="PROSITE" id="PS51257">
    <property type="entry name" value="PROKAR_LIPOPROTEIN"/>
    <property type="match status" value="1"/>
</dbReference>
<proteinExistence type="inferred from homology"/>
<dbReference type="PANTHER" id="PTHR30604:SF1">
    <property type="entry name" value="DNA UTILIZATION PROTEIN HOFQ"/>
    <property type="match status" value="1"/>
</dbReference>
<keyword evidence="7" id="KW-1185">Reference proteome</keyword>
<accession>A0A518BI56</accession>
<protein>
    <submittedName>
        <fullName evidence="6">Outer membrane porin HofQ</fullName>
    </submittedName>
</protein>
<evidence type="ECO:0000256" key="4">
    <source>
        <dbReference type="SAM" id="SignalP"/>
    </source>
</evidence>
<feature type="coiled-coil region" evidence="2">
    <location>
        <begin position="230"/>
        <end position="257"/>
    </location>
</feature>
<evidence type="ECO:0000313" key="6">
    <source>
        <dbReference type="EMBL" id="QDU66661.1"/>
    </source>
</evidence>
<gene>
    <name evidence="6" type="ORF">Pla133_17370</name>
</gene>
<name>A0A518BI56_9BACT</name>
<feature type="region of interest" description="Disordered" evidence="3">
    <location>
        <begin position="27"/>
        <end position="71"/>
    </location>
</feature>
<evidence type="ECO:0000259" key="5">
    <source>
        <dbReference type="Pfam" id="PF00263"/>
    </source>
</evidence>